<dbReference type="EMBL" id="JAAVUM010000005">
    <property type="protein sequence ID" value="NKE05605.1"/>
    <property type="molecule type" value="Genomic_DNA"/>
</dbReference>
<organism evidence="1 2">
    <name type="scientific">Mesobacillus selenatarsenatis</name>
    <dbReference type="NCBI Taxonomy" id="388741"/>
    <lineage>
        <taxon>Bacteria</taxon>
        <taxon>Bacillati</taxon>
        <taxon>Bacillota</taxon>
        <taxon>Bacilli</taxon>
        <taxon>Bacillales</taxon>
        <taxon>Bacillaceae</taxon>
        <taxon>Mesobacillus</taxon>
    </lineage>
</organism>
<dbReference type="AlphaFoldDB" id="A0A846TN77"/>
<protein>
    <submittedName>
        <fullName evidence="1">Uncharacterized protein</fullName>
    </submittedName>
</protein>
<sequence length="48" mass="5499">MTNVTVEVALNWLNKDNHSHLENMKAKESIKTNKLKKGDGYAGKIKDW</sequence>
<reference evidence="1 2" key="1">
    <citation type="submission" date="2020-03" db="EMBL/GenBank/DDBJ databases">
        <authorList>
            <person name="Sun Q."/>
        </authorList>
    </citation>
    <scope>NUCLEOTIDE SEQUENCE [LARGE SCALE GENOMIC DNA]</scope>
    <source>
        <strain evidence="1 2">KACC 21451</strain>
    </source>
</reference>
<comment type="caution">
    <text evidence="1">The sequence shown here is derived from an EMBL/GenBank/DDBJ whole genome shotgun (WGS) entry which is preliminary data.</text>
</comment>
<gene>
    <name evidence="1" type="ORF">GWK17_09020</name>
</gene>
<proteinExistence type="predicted"/>
<accession>A0A846TN77</accession>
<evidence type="ECO:0000313" key="1">
    <source>
        <dbReference type="EMBL" id="NKE05605.1"/>
    </source>
</evidence>
<dbReference type="Proteomes" id="UP000587942">
    <property type="component" value="Unassembled WGS sequence"/>
</dbReference>
<evidence type="ECO:0000313" key="2">
    <source>
        <dbReference type="Proteomes" id="UP000587942"/>
    </source>
</evidence>
<name>A0A846TN77_9BACI</name>